<sequence length="270" mass="30351">MLVTRRPILRQFCREHPMPFLPVHVKEQLFSRKSLIWVDMHHQLLKMVSATIDILKKELHLEQESVVLSEEVVNGLVLVDIINGFCTVGAGPLAPREPNQQMTGMIEESVRLTRLFCEKKWPIFAFIDSHRPDQSEHPYPPHCVSGSDESNFVPGSMEKIDGSMEKDGSNVFIDWIKTNSIKSILVVGVCTDICVLDFVCSAISAINHGFLNPLEEVVVYSNGCATFDFPTEIAQNIKHGLAHPQELMHHVGLYMAKERGARIANKVSLP</sequence>
<reference evidence="3" key="1">
    <citation type="submission" date="2023-05" db="EMBL/GenBank/DDBJ databases">
        <title>Nepenthes gracilis genome sequencing.</title>
        <authorList>
            <person name="Fukushima K."/>
        </authorList>
    </citation>
    <scope>NUCLEOTIDE SEQUENCE</scope>
    <source>
        <strain evidence="3">SING2019-196</strain>
    </source>
</reference>
<accession>A0AAD3S2M7</accession>
<gene>
    <name evidence="3" type="ORF">Nepgr_004875</name>
</gene>
<dbReference type="PANTHER" id="PTHR47297">
    <property type="match status" value="1"/>
</dbReference>
<dbReference type="GO" id="GO:0019365">
    <property type="term" value="P:pyridine nucleotide salvage"/>
    <property type="evidence" value="ECO:0007669"/>
    <property type="project" value="InterPro"/>
</dbReference>
<evidence type="ECO:0000313" key="3">
    <source>
        <dbReference type="EMBL" id="GMH03036.1"/>
    </source>
</evidence>
<comment type="similarity">
    <text evidence="1">Belongs to the isochorismatase family.</text>
</comment>
<dbReference type="PANTHER" id="PTHR47297:SF2">
    <property type="entry name" value="OS02G0606800 PROTEIN"/>
    <property type="match status" value="1"/>
</dbReference>
<dbReference type="InterPro" id="IPR000868">
    <property type="entry name" value="Isochorismatase-like_dom"/>
</dbReference>
<evidence type="ECO:0000259" key="2">
    <source>
        <dbReference type="Pfam" id="PF00857"/>
    </source>
</evidence>
<proteinExistence type="inferred from homology"/>
<feature type="domain" description="Isochorismatase-like" evidence="2">
    <location>
        <begin position="76"/>
        <end position="228"/>
    </location>
</feature>
<protein>
    <recommendedName>
        <fullName evidence="2">Isochorismatase-like domain-containing protein</fullName>
    </recommendedName>
</protein>
<dbReference type="Gene3D" id="3.40.50.850">
    <property type="entry name" value="Isochorismatase-like"/>
    <property type="match status" value="1"/>
</dbReference>
<evidence type="ECO:0000256" key="1">
    <source>
        <dbReference type="ARBA" id="ARBA00006336"/>
    </source>
</evidence>
<dbReference type="Proteomes" id="UP001279734">
    <property type="component" value="Unassembled WGS sequence"/>
</dbReference>
<name>A0AAD3S2M7_NEPGR</name>
<dbReference type="Pfam" id="PF00857">
    <property type="entry name" value="Isochorismatase"/>
    <property type="match status" value="1"/>
</dbReference>
<organism evidence="3 4">
    <name type="scientific">Nepenthes gracilis</name>
    <name type="common">Slender pitcher plant</name>
    <dbReference type="NCBI Taxonomy" id="150966"/>
    <lineage>
        <taxon>Eukaryota</taxon>
        <taxon>Viridiplantae</taxon>
        <taxon>Streptophyta</taxon>
        <taxon>Embryophyta</taxon>
        <taxon>Tracheophyta</taxon>
        <taxon>Spermatophyta</taxon>
        <taxon>Magnoliopsida</taxon>
        <taxon>eudicotyledons</taxon>
        <taxon>Gunneridae</taxon>
        <taxon>Pentapetalae</taxon>
        <taxon>Caryophyllales</taxon>
        <taxon>Nepenthaceae</taxon>
        <taxon>Nepenthes</taxon>
    </lineage>
</organism>
<dbReference type="EMBL" id="BSYO01000004">
    <property type="protein sequence ID" value="GMH03036.1"/>
    <property type="molecule type" value="Genomic_DNA"/>
</dbReference>
<dbReference type="CDD" id="cd00431">
    <property type="entry name" value="cysteine_hydrolases"/>
    <property type="match status" value="1"/>
</dbReference>
<dbReference type="InterPro" id="IPR036380">
    <property type="entry name" value="Isochorismatase-like_sf"/>
</dbReference>
<dbReference type="GO" id="GO:0008936">
    <property type="term" value="F:nicotinamidase activity"/>
    <property type="evidence" value="ECO:0007669"/>
    <property type="project" value="InterPro"/>
</dbReference>
<comment type="caution">
    <text evidence="3">The sequence shown here is derived from an EMBL/GenBank/DDBJ whole genome shotgun (WGS) entry which is preliminary data.</text>
</comment>
<dbReference type="SUPFAM" id="SSF52499">
    <property type="entry name" value="Isochorismatase-like hydrolases"/>
    <property type="match status" value="1"/>
</dbReference>
<dbReference type="InterPro" id="IPR044717">
    <property type="entry name" value="NIC1"/>
</dbReference>
<evidence type="ECO:0000313" key="4">
    <source>
        <dbReference type="Proteomes" id="UP001279734"/>
    </source>
</evidence>
<keyword evidence="4" id="KW-1185">Reference proteome</keyword>
<dbReference type="AlphaFoldDB" id="A0AAD3S2M7"/>